<comment type="similarity">
    <text evidence="1">Belongs to the short-chain dehydrogenases/reductases (SDR) family.</text>
</comment>
<dbReference type="InterPro" id="IPR036291">
    <property type="entry name" value="NAD(P)-bd_dom_sf"/>
</dbReference>
<dbReference type="GO" id="GO:0016616">
    <property type="term" value="F:oxidoreductase activity, acting on the CH-OH group of donors, NAD or NADP as acceptor"/>
    <property type="evidence" value="ECO:0007669"/>
    <property type="project" value="TreeGrafter"/>
</dbReference>
<dbReference type="InterPro" id="IPR002347">
    <property type="entry name" value="SDR_fam"/>
</dbReference>
<reference evidence="4 5" key="1">
    <citation type="submission" date="2020-08" db="EMBL/GenBank/DDBJ databases">
        <title>Genomic Encyclopedia of Type Strains, Phase III (KMG-III): the genomes of soil and plant-associated and newly described type strains.</title>
        <authorList>
            <person name="Whitman W."/>
        </authorList>
    </citation>
    <scope>NUCLEOTIDE SEQUENCE [LARGE SCALE GENOMIC DNA]</scope>
    <source>
        <strain evidence="4 5">CECT 8654</strain>
    </source>
</reference>
<comment type="caution">
    <text evidence="4">The sequence shown here is derived from an EMBL/GenBank/DDBJ whole genome shotgun (WGS) entry which is preliminary data.</text>
</comment>
<gene>
    <name evidence="4" type="ORF">FHR99_002926</name>
</gene>
<proteinExistence type="inferred from homology"/>
<dbReference type="PANTHER" id="PTHR42760:SF133">
    <property type="entry name" value="3-OXOACYL-[ACYL-CARRIER-PROTEIN] REDUCTASE"/>
    <property type="match status" value="1"/>
</dbReference>
<evidence type="ECO:0000313" key="5">
    <source>
        <dbReference type="Proteomes" id="UP000537130"/>
    </source>
</evidence>
<dbReference type="InterPro" id="IPR020904">
    <property type="entry name" value="Sc_DH/Rdtase_CS"/>
</dbReference>
<keyword evidence="2" id="KW-0560">Oxidoreductase</keyword>
<dbReference type="SMART" id="SM00822">
    <property type="entry name" value="PKS_KR"/>
    <property type="match status" value="1"/>
</dbReference>
<dbReference type="PROSITE" id="PS00061">
    <property type="entry name" value="ADH_SHORT"/>
    <property type="match status" value="1"/>
</dbReference>
<sequence>MNPLASPATPVIITGAASGIGLACARALTEVGRAVALWDISSDVISAAEQLQRQSGVDCIGLTVDVADIDALQRAVGDSRDALGPIGGLVHAAGIAGVGMLDQLEPELWDSVLNINLRAEVFLAKALRADMKSLPGSAIVGIASINATLGNAMNPSYSASKGGMLALNRALADDLGRDGIRINSVSPGQILTPMIQQAVDHAPGLKEEFERRILLGRIGEPEEIGRVVRFLLSNEASYITASEIVVDGGNISSQR</sequence>
<evidence type="ECO:0000313" key="4">
    <source>
        <dbReference type="EMBL" id="MBB3048652.1"/>
    </source>
</evidence>
<dbReference type="AlphaFoldDB" id="A0A7W4W733"/>
<dbReference type="EMBL" id="JACHWY010000003">
    <property type="protein sequence ID" value="MBB3048652.1"/>
    <property type="molecule type" value="Genomic_DNA"/>
</dbReference>
<evidence type="ECO:0000256" key="2">
    <source>
        <dbReference type="ARBA" id="ARBA00023002"/>
    </source>
</evidence>
<dbReference type="InterPro" id="IPR057326">
    <property type="entry name" value="KR_dom"/>
</dbReference>
<keyword evidence="5" id="KW-1185">Reference proteome</keyword>
<feature type="domain" description="Ketoreductase" evidence="3">
    <location>
        <begin position="9"/>
        <end position="188"/>
    </location>
</feature>
<dbReference type="Proteomes" id="UP000537130">
    <property type="component" value="Unassembled WGS sequence"/>
</dbReference>
<dbReference type="Pfam" id="PF13561">
    <property type="entry name" value="adh_short_C2"/>
    <property type="match status" value="1"/>
</dbReference>
<dbReference type="PANTHER" id="PTHR42760">
    <property type="entry name" value="SHORT-CHAIN DEHYDROGENASES/REDUCTASES FAMILY MEMBER"/>
    <property type="match status" value="1"/>
</dbReference>
<organism evidence="4 5">
    <name type="scientific">Litorivivens lipolytica</name>
    <dbReference type="NCBI Taxonomy" id="1524264"/>
    <lineage>
        <taxon>Bacteria</taxon>
        <taxon>Pseudomonadati</taxon>
        <taxon>Pseudomonadota</taxon>
        <taxon>Gammaproteobacteria</taxon>
        <taxon>Litorivivens</taxon>
    </lineage>
</organism>
<evidence type="ECO:0000256" key="1">
    <source>
        <dbReference type="ARBA" id="ARBA00006484"/>
    </source>
</evidence>
<dbReference type="PRINTS" id="PR00081">
    <property type="entry name" value="GDHRDH"/>
</dbReference>
<dbReference type="FunFam" id="3.40.50.720:FF:000084">
    <property type="entry name" value="Short-chain dehydrogenase reductase"/>
    <property type="match status" value="1"/>
</dbReference>
<accession>A0A7W4W733</accession>
<name>A0A7W4W733_9GAMM</name>
<protein>
    <submittedName>
        <fullName evidence="4">NAD(P)-dependent dehydrogenase (Short-subunit alcohol dehydrogenase family)</fullName>
    </submittedName>
</protein>
<dbReference type="CDD" id="cd05233">
    <property type="entry name" value="SDR_c"/>
    <property type="match status" value="1"/>
</dbReference>
<evidence type="ECO:0000259" key="3">
    <source>
        <dbReference type="SMART" id="SM00822"/>
    </source>
</evidence>
<dbReference type="RefSeq" id="WP_183411423.1">
    <property type="nucleotide sequence ID" value="NZ_JACHWY010000003.1"/>
</dbReference>
<dbReference type="SUPFAM" id="SSF51735">
    <property type="entry name" value="NAD(P)-binding Rossmann-fold domains"/>
    <property type="match status" value="1"/>
</dbReference>
<dbReference type="PRINTS" id="PR00080">
    <property type="entry name" value="SDRFAMILY"/>
</dbReference>
<dbReference type="Gene3D" id="3.40.50.720">
    <property type="entry name" value="NAD(P)-binding Rossmann-like Domain"/>
    <property type="match status" value="1"/>
</dbReference>